<dbReference type="GO" id="GO:0070628">
    <property type="term" value="F:proteasome binding"/>
    <property type="evidence" value="ECO:0007669"/>
    <property type="project" value="TreeGrafter"/>
</dbReference>
<evidence type="ECO:0000256" key="4">
    <source>
        <dbReference type="ARBA" id="ARBA00022786"/>
    </source>
</evidence>
<dbReference type="CDD" id="cd02666">
    <property type="entry name" value="Peptidase_C19J"/>
    <property type="match status" value="1"/>
</dbReference>
<gene>
    <name evidence="9" type="ORF">FIBSPDRAFT_917532</name>
</gene>
<dbReference type="GO" id="GO:0061136">
    <property type="term" value="P:regulation of proteasomal protein catabolic process"/>
    <property type="evidence" value="ECO:0007669"/>
    <property type="project" value="TreeGrafter"/>
</dbReference>
<feature type="compositionally biased region" description="Basic and acidic residues" evidence="7">
    <location>
        <begin position="310"/>
        <end position="320"/>
    </location>
</feature>
<keyword evidence="5" id="KW-0378">Hydrolase</keyword>
<dbReference type="Pfam" id="PF13446">
    <property type="entry name" value="RPT"/>
    <property type="match status" value="2"/>
</dbReference>
<feature type="region of interest" description="Disordered" evidence="7">
    <location>
        <begin position="308"/>
        <end position="329"/>
    </location>
</feature>
<dbReference type="InterPro" id="IPR038765">
    <property type="entry name" value="Papain-like_cys_pep_sf"/>
</dbReference>
<accession>A0A166S0V7</accession>
<dbReference type="EMBL" id="KV417501">
    <property type="protein sequence ID" value="KZP28888.1"/>
    <property type="molecule type" value="Genomic_DNA"/>
</dbReference>
<reference evidence="9 10" key="1">
    <citation type="journal article" date="2016" name="Mol. Biol. Evol.">
        <title>Comparative Genomics of Early-Diverging Mushroom-Forming Fungi Provides Insights into the Origins of Lignocellulose Decay Capabilities.</title>
        <authorList>
            <person name="Nagy L.G."/>
            <person name="Riley R."/>
            <person name="Tritt A."/>
            <person name="Adam C."/>
            <person name="Daum C."/>
            <person name="Floudas D."/>
            <person name="Sun H."/>
            <person name="Yadav J.S."/>
            <person name="Pangilinan J."/>
            <person name="Larsson K.H."/>
            <person name="Matsuura K."/>
            <person name="Barry K."/>
            <person name="Labutti K."/>
            <person name="Kuo R."/>
            <person name="Ohm R.A."/>
            <person name="Bhattacharya S.S."/>
            <person name="Shirouzu T."/>
            <person name="Yoshinaga Y."/>
            <person name="Martin F.M."/>
            <person name="Grigoriev I.V."/>
            <person name="Hibbett D.S."/>
        </authorList>
    </citation>
    <scope>NUCLEOTIDE SEQUENCE [LARGE SCALE GENOMIC DNA]</scope>
    <source>
        <strain evidence="9 10">CBS 109695</strain>
    </source>
</reference>
<sequence length="1373" mass="153192">MTDKENKQLAPINDASTKPKDSPHEKSISPTNFYSSSNKPPPLPSRPVKANAASGAGTPFREPELVEDTQSDSDTIPALISNEVSNDQNAWGNETTHWDNWSETNAAGWGRADVGGWASSVLPKKVQISGTDVEEEENWWNAAVREKHKRPGPGVLPPALENLLHHPEHTLFSVIAKQPDTFRGGEPSSAASASSSSASQSPPIEAHHSPPTTDDLVRAVPHPNAYYCRKHNGWVILQWNEGRSNILPPLAKSFEESEDSPHPLPQSSTTRSWLNSCTADGLNSETGNKTHHFHYYEHAVDARQITPPFHRPDWQKADKMKQKRRRMTTSTLDMDSLTMAAAMPDDRMDEDEEEEGDLLHLWVCCQCPASGVVSSIVPGVIPAKFVDEFTKLKQSNPLPGKSGEECVVQAWETILTILENKLWKGNDRSLTINGKAFTNKVGWNTTVQRIFESLDFTYQAATDETTSSVLLPPQTSSNTAPAIQKRAKLLRAYVEISVWLSDFERRFAKQMKTHVPRALHVDVAGARDMYQMGIGAHLDQIPRGILPSKITHYEPLESAWKGLGLTATSYSPDLLMFAYLAQCRCDPARTSLYFTWLLNIVEHMQAEGLEIPQDIQMLAIDERGRGRFSYHEFQQAAKTLGFGDEGAIAIDIGDDVSDEFIISAWRHKIKGAWSDVKDGARLQKEANDAFKILAQQRGSVVLMKAWEEGQLRSMNPERAYSTLEIPSEVDDDMVLTVFSMRVEEQPSQGDKMREALEIIAEIRDSARLRKFLDTGMDPGDIVAPVRADLPRGLNQLGNTCYLNSLLQYFYTIKELRDAIRLTTSAVREKDVEDEKVSDDALKQHRVGGRLVTRREIGRSKKFVNQLAELFYELEYSQSMAITPALELAKLALVTSRDEEEDEVDRGGTDSSNDTDATLVDDSSAKMPQSDQALRSPLRSPGSVLGKRIRDEALQKSDMDVDSPQLDKDGFVIVPNSTSPHQSPVTSSAEGASSKPKDIQKEVEIIDVDMKDGTPAQKPAQRKVEANSDNTMMFGKQHDVAECMDNCMFQIETALLKFDPLSSAVDKGSIVKRLFYGTIRQRIAAVSNDSKPKAPVNEKVDLFSNLPVNVAEDGFDIYDGLSGYFEDIVDFEGGKARMEVSLVDLPPLLQIQLQRVQFNRETLQSYKSQAYVKFDETIYMDRFLEGADPPKKARSKVIQAQLNACRERLEVLTSGKHAPFADALASTLDFLSKQEGVSDDRLDDDLIGQLNGEQGLVTAEIVDLRKAITAHKEDLEAIWRAETKVPYELTSVFVHRGSSPQFGHYFFYSRNLPDKPDVWFKYNDSSVTEVPKEEVFADTTGSTANPYLLVFARKGLEVIQTVNRFDVEDIMTDT</sequence>
<evidence type="ECO:0000256" key="1">
    <source>
        <dbReference type="ARBA" id="ARBA00000707"/>
    </source>
</evidence>
<evidence type="ECO:0000313" key="9">
    <source>
        <dbReference type="EMBL" id="KZP28888.1"/>
    </source>
</evidence>
<keyword evidence="3" id="KW-0645">Protease</keyword>
<feature type="region of interest" description="Disordered" evidence="7">
    <location>
        <begin position="179"/>
        <end position="217"/>
    </location>
</feature>
<feature type="compositionally biased region" description="Basic and acidic residues" evidence="7">
    <location>
        <begin position="947"/>
        <end position="969"/>
    </location>
</feature>
<evidence type="ECO:0000259" key="8">
    <source>
        <dbReference type="PROSITE" id="PS50235"/>
    </source>
</evidence>
<proteinExistence type="predicted"/>
<comment type="catalytic activity">
    <reaction evidence="1">
        <text>Thiol-dependent hydrolysis of ester, thioester, amide, peptide and isopeptide bonds formed by the C-terminal Gly of ubiquitin (a 76-residue protein attached to proteins as an intracellular targeting signal).</text>
        <dbReference type="EC" id="3.4.19.12"/>
    </reaction>
</comment>
<feature type="compositionally biased region" description="Polar residues" evidence="7">
    <location>
        <begin position="28"/>
        <end position="38"/>
    </location>
</feature>
<dbReference type="Proteomes" id="UP000076532">
    <property type="component" value="Unassembled WGS sequence"/>
</dbReference>
<keyword evidence="10" id="KW-1185">Reference proteome</keyword>
<dbReference type="SUPFAM" id="SSF54001">
    <property type="entry name" value="Cysteine proteinases"/>
    <property type="match status" value="1"/>
</dbReference>
<keyword evidence="6" id="KW-0788">Thiol protease</keyword>
<name>A0A166S0V7_9AGAM</name>
<dbReference type="PROSITE" id="PS50235">
    <property type="entry name" value="USP_3"/>
    <property type="match status" value="1"/>
</dbReference>
<dbReference type="GO" id="GO:0004843">
    <property type="term" value="F:cysteine-type deubiquitinase activity"/>
    <property type="evidence" value="ECO:0007669"/>
    <property type="project" value="UniProtKB-EC"/>
</dbReference>
<dbReference type="OrthoDB" id="2420415at2759"/>
<evidence type="ECO:0000256" key="5">
    <source>
        <dbReference type="ARBA" id="ARBA00022801"/>
    </source>
</evidence>
<feature type="compositionally biased region" description="Polar residues" evidence="7">
    <location>
        <begin position="974"/>
        <end position="990"/>
    </location>
</feature>
<feature type="compositionally biased region" description="Basic and acidic residues" evidence="7">
    <location>
        <begin position="17"/>
        <end position="27"/>
    </location>
</feature>
<evidence type="ECO:0000256" key="2">
    <source>
        <dbReference type="ARBA" id="ARBA00012759"/>
    </source>
</evidence>
<feature type="region of interest" description="Disordered" evidence="7">
    <location>
        <begin position="253"/>
        <end position="272"/>
    </location>
</feature>
<dbReference type="PROSITE" id="PS00973">
    <property type="entry name" value="USP_2"/>
    <property type="match status" value="1"/>
</dbReference>
<feature type="region of interest" description="Disordered" evidence="7">
    <location>
        <begin position="1"/>
        <end position="72"/>
    </location>
</feature>
<dbReference type="EC" id="3.4.19.12" evidence="2"/>
<dbReference type="Pfam" id="PF00443">
    <property type="entry name" value="UCH"/>
    <property type="match status" value="1"/>
</dbReference>
<protein>
    <recommendedName>
        <fullName evidence="2">ubiquitinyl hydrolase 1</fullName>
        <ecNumber evidence="2">3.4.19.12</ecNumber>
    </recommendedName>
</protein>
<dbReference type="InterPro" id="IPR018200">
    <property type="entry name" value="USP_CS"/>
</dbReference>
<dbReference type="PANTHER" id="PTHR43982">
    <property type="entry name" value="UBIQUITIN CARBOXYL-TERMINAL HYDROLASE"/>
    <property type="match status" value="1"/>
</dbReference>
<dbReference type="PROSITE" id="PS00972">
    <property type="entry name" value="USP_1"/>
    <property type="match status" value="1"/>
</dbReference>
<feature type="region of interest" description="Disordered" evidence="7">
    <location>
        <begin position="896"/>
        <end position="998"/>
    </location>
</feature>
<dbReference type="InterPro" id="IPR028889">
    <property type="entry name" value="USP"/>
</dbReference>
<organism evidence="9 10">
    <name type="scientific">Athelia psychrophila</name>
    <dbReference type="NCBI Taxonomy" id="1759441"/>
    <lineage>
        <taxon>Eukaryota</taxon>
        <taxon>Fungi</taxon>
        <taxon>Dikarya</taxon>
        <taxon>Basidiomycota</taxon>
        <taxon>Agaricomycotina</taxon>
        <taxon>Agaricomycetes</taxon>
        <taxon>Agaricomycetidae</taxon>
        <taxon>Atheliales</taxon>
        <taxon>Atheliaceae</taxon>
        <taxon>Athelia</taxon>
    </lineage>
</organism>
<dbReference type="GO" id="GO:0043161">
    <property type="term" value="P:proteasome-mediated ubiquitin-dependent protein catabolic process"/>
    <property type="evidence" value="ECO:0007669"/>
    <property type="project" value="InterPro"/>
</dbReference>
<feature type="compositionally biased region" description="Low complexity" evidence="7">
    <location>
        <begin position="188"/>
        <end position="201"/>
    </location>
</feature>
<evidence type="ECO:0000256" key="7">
    <source>
        <dbReference type="SAM" id="MobiDB-lite"/>
    </source>
</evidence>
<dbReference type="PANTHER" id="PTHR43982:SF6">
    <property type="entry name" value="UBIQUITIN CARBOXYL-TERMINAL HYDROLASE 2-RELATED"/>
    <property type="match status" value="1"/>
</dbReference>
<keyword evidence="4" id="KW-0833">Ubl conjugation pathway</keyword>
<evidence type="ECO:0000256" key="6">
    <source>
        <dbReference type="ARBA" id="ARBA00022807"/>
    </source>
</evidence>
<dbReference type="InterPro" id="IPR044635">
    <property type="entry name" value="UBP14-like"/>
</dbReference>
<dbReference type="STRING" id="436010.A0A166S0V7"/>
<feature type="domain" description="USP" evidence="8">
    <location>
        <begin position="791"/>
        <end position="1353"/>
    </location>
</feature>
<dbReference type="InterPro" id="IPR025305">
    <property type="entry name" value="UCH_repeat_domain"/>
</dbReference>
<evidence type="ECO:0000313" key="10">
    <source>
        <dbReference type="Proteomes" id="UP000076532"/>
    </source>
</evidence>
<dbReference type="InterPro" id="IPR001394">
    <property type="entry name" value="Peptidase_C19_UCH"/>
</dbReference>
<dbReference type="GO" id="GO:0016579">
    <property type="term" value="P:protein deubiquitination"/>
    <property type="evidence" value="ECO:0007669"/>
    <property type="project" value="InterPro"/>
</dbReference>
<evidence type="ECO:0000256" key="3">
    <source>
        <dbReference type="ARBA" id="ARBA00022670"/>
    </source>
</evidence>
<dbReference type="Gene3D" id="3.90.70.10">
    <property type="entry name" value="Cysteine proteinases"/>
    <property type="match status" value="2"/>
</dbReference>